<dbReference type="EMBL" id="CAJVPY010019898">
    <property type="protein sequence ID" value="CAG8773347.1"/>
    <property type="molecule type" value="Genomic_DNA"/>
</dbReference>
<feature type="non-terminal residue" evidence="2">
    <location>
        <position position="111"/>
    </location>
</feature>
<feature type="region of interest" description="Disordered" evidence="1">
    <location>
        <begin position="79"/>
        <end position="111"/>
    </location>
</feature>
<dbReference type="Proteomes" id="UP000789405">
    <property type="component" value="Unassembled WGS sequence"/>
</dbReference>
<sequence>MISSVQIEELNKAIEEVAALYSQKIREIVDRIPASEDPYWRLSDLQELTKIKNQLNLLFKIRDNCVQVLEDLELLKDMADQQPNRPHRTVTQHQRSLSQPDINPPAIPARP</sequence>
<protein>
    <submittedName>
        <fullName evidence="2">8661_t:CDS:1</fullName>
    </submittedName>
</protein>
<proteinExistence type="predicted"/>
<feature type="compositionally biased region" description="Pro residues" evidence="1">
    <location>
        <begin position="102"/>
        <end position="111"/>
    </location>
</feature>
<organism evidence="2 3">
    <name type="scientific">Dentiscutata erythropus</name>
    <dbReference type="NCBI Taxonomy" id="1348616"/>
    <lineage>
        <taxon>Eukaryota</taxon>
        <taxon>Fungi</taxon>
        <taxon>Fungi incertae sedis</taxon>
        <taxon>Mucoromycota</taxon>
        <taxon>Glomeromycotina</taxon>
        <taxon>Glomeromycetes</taxon>
        <taxon>Diversisporales</taxon>
        <taxon>Gigasporaceae</taxon>
        <taxon>Dentiscutata</taxon>
    </lineage>
</organism>
<accession>A0A9N9JAT7</accession>
<evidence type="ECO:0000256" key="1">
    <source>
        <dbReference type="SAM" id="MobiDB-lite"/>
    </source>
</evidence>
<dbReference type="AlphaFoldDB" id="A0A9N9JAT7"/>
<feature type="compositionally biased region" description="Polar residues" evidence="1">
    <location>
        <begin position="91"/>
        <end position="101"/>
    </location>
</feature>
<dbReference type="OrthoDB" id="10422890at2759"/>
<reference evidence="2" key="1">
    <citation type="submission" date="2021-06" db="EMBL/GenBank/DDBJ databases">
        <authorList>
            <person name="Kallberg Y."/>
            <person name="Tangrot J."/>
            <person name="Rosling A."/>
        </authorList>
    </citation>
    <scope>NUCLEOTIDE SEQUENCE</scope>
    <source>
        <strain evidence="2">MA453B</strain>
    </source>
</reference>
<name>A0A9N9JAT7_9GLOM</name>
<gene>
    <name evidence="2" type="ORF">DERYTH_LOCUS18907</name>
</gene>
<keyword evidence="3" id="KW-1185">Reference proteome</keyword>
<evidence type="ECO:0000313" key="2">
    <source>
        <dbReference type="EMBL" id="CAG8773347.1"/>
    </source>
</evidence>
<comment type="caution">
    <text evidence="2">The sequence shown here is derived from an EMBL/GenBank/DDBJ whole genome shotgun (WGS) entry which is preliminary data.</text>
</comment>
<evidence type="ECO:0000313" key="3">
    <source>
        <dbReference type="Proteomes" id="UP000789405"/>
    </source>
</evidence>